<evidence type="ECO:0000256" key="1">
    <source>
        <dbReference type="ARBA" id="ARBA00022603"/>
    </source>
</evidence>
<organism evidence="5 6">
    <name type="scientific">Roseofilum casamattae BLCC-M143</name>
    <dbReference type="NCBI Taxonomy" id="3022442"/>
    <lineage>
        <taxon>Bacteria</taxon>
        <taxon>Bacillati</taxon>
        <taxon>Cyanobacteriota</taxon>
        <taxon>Cyanophyceae</taxon>
        <taxon>Desertifilales</taxon>
        <taxon>Desertifilaceae</taxon>
        <taxon>Roseofilum</taxon>
        <taxon>Roseofilum casamattae</taxon>
    </lineage>
</organism>
<dbReference type="PANTHER" id="PTHR43464">
    <property type="entry name" value="METHYLTRANSFERASE"/>
    <property type="match status" value="1"/>
</dbReference>
<accession>A0ABT7C0H8</accession>
<dbReference type="GO" id="GO:0008168">
    <property type="term" value="F:methyltransferase activity"/>
    <property type="evidence" value="ECO:0007669"/>
    <property type="project" value="UniProtKB-KW"/>
</dbReference>
<dbReference type="CDD" id="cd02440">
    <property type="entry name" value="AdoMet_MTases"/>
    <property type="match status" value="1"/>
</dbReference>
<dbReference type="Pfam" id="PF13649">
    <property type="entry name" value="Methyltransf_25"/>
    <property type="match status" value="1"/>
</dbReference>
<dbReference type="EMBL" id="JAQOSQ010000023">
    <property type="protein sequence ID" value="MDJ1184963.1"/>
    <property type="molecule type" value="Genomic_DNA"/>
</dbReference>
<dbReference type="PANTHER" id="PTHR43464:SF19">
    <property type="entry name" value="UBIQUINONE BIOSYNTHESIS O-METHYLTRANSFERASE, MITOCHONDRIAL"/>
    <property type="match status" value="1"/>
</dbReference>
<gene>
    <name evidence="5" type="ORF">PMH09_17380</name>
</gene>
<evidence type="ECO:0000313" key="6">
    <source>
        <dbReference type="Proteomes" id="UP001232992"/>
    </source>
</evidence>
<sequence>MPTDLYQGMSDFYNAFVQHNRDYRAIATELIDLFGDAKHILDVGIGTGLLAEQILQLQPDLTIVGIDTSASLLAQAREGLGDRVELYCEDISNLHLDKAFDLAYSRGGAWAFVKDGDTWLLASHILELDAIERSFARVADHLCNGGRLVILSSNSNHSKQEQENNDILFERSVRNDRIGDRQYLTLNYRCYDSSKLVGEQEIRMRLLDLEHVESILYAVGLRSISAHNIPGRIYQKWRS</sequence>
<evidence type="ECO:0000256" key="3">
    <source>
        <dbReference type="ARBA" id="ARBA00022691"/>
    </source>
</evidence>
<keyword evidence="2" id="KW-0808">Transferase</keyword>
<reference evidence="5 6" key="1">
    <citation type="submission" date="2023-01" db="EMBL/GenBank/DDBJ databases">
        <title>Novel diversity within Roseofilum (Cyanobacteria; Desertifilaceae) from marine benthic mats with descriptions of four novel species.</title>
        <authorList>
            <person name="Wang Y."/>
            <person name="Berthold D.E."/>
            <person name="Hu J."/>
            <person name="Lefler F.W."/>
            <person name="Laughinghouse H.D. IV."/>
        </authorList>
    </citation>
    <scope>NUCLEOTIDE SEQUENCE [LARGE SCALE GENOMIC DNA]</scope>
    <source>
        <strain evidence="5 6">BLCC-M143</strain>
    </source>
</reference>
<evidence type="ECO:0000313" key="5">
    <source>
        <dbReference type="EMBL" id="MDJ1184963.1"/>
    </source>
</evidence>
<dbReference type="Proteomes" id="UP001232992">
    <property type="component" value="Unassembled WGS sequence"/>
</dbReference>
<protein>
    <submittedName>
        <fullName evidence="5">Class I SAM-dependent methyltransferase</fullName>
    </submittedName>
</protein>
<dbReference type="GO" id="GO:0032259">
    <property type="term" value="P:methylation"/>
    <property type="evidence" value="ECO:0007669"/>
    <property type="project" value="UniProtKB-KW"/>
</dbReference>
<evidence type="ECO:0000256" key="2">
    <source>
        <dbReference type="ARBA" id="ARBA00022679"/>
    </source>
</evidence>
<comment type="caution">
    <text evidence="5">The sequence shown here is derived from an EMBL/GenBank/DDBJ whole genome shotgun (WGS) entry which is preliminary data.</text>
</comment>
<feature type="domain" description="Methyltransferase" evidence="4">
    <location>
        <begin position="40"/>
        <end position="118"/>
    </location>
</feature>
<keyword evidence="3" id="KW-0949">S-adenosyl-L-methionine</keyword>
<proteinExistence type="predicted"/>
<evidence type="ECO:0000259" key="4">
    <source>
        <dbReference type="Pfam" id="PF13649"/>
    </source>
</evidence>
<dbReference type="InterPro" id="IPR029063">
    <property type="entry name" value="SAM-dependent_MTases_sf"/>
</dbReference>
<dbReference type="Gene3D" id="3.40.50.150">
    <property type="entry name" value="Vaccinia Virus protein VP39"/>
    <property type="match status" value="1"/>
</dbReference>
<name>A0ABT7C0H8_9CYAN</name>
<keyword evidence="6" id="KW-1185">Reference proteome</keyword>
<dbReference type="InterPro" id="IPR041698">
    <property type="entry name" value="Methyltransf_25"/>
</dbReference>
<keyword evidence="1 5" id="KW-0489">Methyltransferase</keyword>
<dbReference type="SUPFAM" id="SSF53335">
    <property type="entry name" value="S-adenosyl-L-methionine-dependent methyltransferases"/>
    <property type="match status" value="1"/>
</dbReference>
<dbReference type="RefSeq" id="WP_283759616.1">
    <property type="nucleotide sequence ID" value="NZ_JAQOSQ010000023.1"/>
</dbReference>